<dbReference type="RefSeq" id="WP_105482334.1">
    <property type="nucleotide sequence ID" value="NZ_NIGF01000002.1"/>
</dbReference>
<reference evidence="2 3" key="1">
    <citation type="journal article" date="2018" name="Syst. Appl. Microbiol.">
        <title>Abditibacterium utsteinense sp. nov., the first cultivated member of candidate phylum FBP, isolated from ice-free Antarctic soil samples.</title>
        <authorList>
            <person name="Tahon G."/>
            <person name="Tytgat B."/>
            <person name="Lebbe L."/>
            <person name="Carlier A."/>
            <person name="Willems A."/>
        </authorList>
    </citation>
    <scope>NUCLEOTIDE SEQUENCE [LARGE SCALE GENOMIC DNA]</scope>
    <source>
        <strain evidence="2 3">LMG 29911</strain>
    </source>
</reference>
<accession>A0A2S8SW53</accession>
<dbReference type="EMBL" id="NIGF01000002">
    <property type="protein sequence ID" value="PQV65022.1"/>
    <property type="molecule type" value="Genomic_DNA"/>
</dbReference>
<keyword evidence="1" id="KW-0472">Membrane</keyword>
<evidence type="ECO:0000256" key="1">
    <source>
        <dbReference type="SAM" id="Phobius"/>
    </source>
</evidence>
<comment type="caution">
    <text evidence="2">The sequence shown here is derived from an EMBL/GenBank/DDBJ whole genome shotgun (WGS) entry which is preliminary data.</text>
</comment>
<keyword evidence="3" id="KW-1185">Reference proteome</keyword>
<name>A0A2S8SW53_9BACT</name>
<dbReference type="AlphaFoldDB" id="A0A2S8SW53"/>
<evidence type="ECO:0000313" key="2">
    <source>
        <dbReference type="EMBL" id="PQV65022.1"/>
    </source>
</evidence>
<feature type="transmembrane region" description="Helical" evidence="1">
    <location>
        <begin position="16"/>
        <end position="38"/>
    </location>
</feature>
<dbReference type="InParanoid" id="A0A2S8SW53"/>
<keyword evidence="1" id="KW-0812">Transmembrane</keyword>
<dbReference type="Proteomes" id="UP000237684">
    <property type="component" value="Unassembled WGS sequence"/>
</dbReference>
<keyword evidence="1" id="KW-1133">Transmembrane helix</keyword>
<organism evidence="2 3">
    <name type="scientific">Abditibacterium utsteinense</name>
    <dbReference type="NCBI Taxonomy" id="1960156"/>
    <lineage>
        <taxon>Bacteria</taxon>
        <taxon>Pseudomonadati</taxon>
        <taxon>Abditibacteriota</taxon>
        <taxon>Abditibacteriia</taxon>
        <taxon>Abditibacteriales</taxon>
        <taxon>Abditibacteriaceae</taxon>
        <taxon>Abditibacterium</taxon>
    </lineage>
</organism>
<evidence type="ECO:0000313" key="3">
    <source>
        <dbReference type="Proteomes" id="UP000237684"/>
    </source>
</evidence>
<gene>
    <name evidence="2" type="ORF">B1R32_10229</name>
</gene>
<feature type="transmembrane region" description="Helical" evidence="1">
    <location>
        <begin position="44"/>
        <end position="65"/>
    </location>
</feature>
<proteinExistence type="predicted"/>
<sequence>MRTFRFLPPSPQETRAFYVFAAGAFAGQLMAFSLVFIARDSGKAALAVGAGLAILVRFGFATWQFDTRRRRAQKARIELENNGIRIISEQGSATFVRFDEMDVAESKNGKMNLEFRGQKYAFGAREIENGMGLTQEILRRVAKPQSISNYIPLEPM</sequence>
<protein>
    <submittedName>
        <fullName evidence="2">Uncharacterized protein</fullName>
    </submittedName>
</protein>